<dbReference type="Gene3D" id="1.10.10.10">
    <property type="entry name" value="Winged helix-like DNA-binding domain superfamily/Winged helix DNA-binding domain"/>
    <property type="match status" value="1"/>
</dbReference>
<feature type="transmembrane region" description="Helical" evidence="2">
    <location>
        <begin position="365"/>
        <end position="384"/>
    </location>
</feature>
<dbReference type="STRING" id="649764.HMPREF0762_01429"/>
<keyword evidence="2" id="KW-0812">Transmembrane</keyword>
<dbReference type="InterPro" id="IPR000792">
    <property type="entry name" value="Tscrpt_reg_LuxR_C"/>
</dbReference>
<comment type="caution">
    <text evidence="4">The sequence shown here is derived from an EMBL/GenBank/DDBJ whole genome shotgun (WGS) entry which is preliminary data.</text>
</comment>
<gene>
    <name evidence="4" type="ORF">HMPREF0762_01429</name>
</gene>
<feature type="region of interest" description="Disordered" evidence="1">
    <location>
        <begin position="406"/>
        <end position="441"/>
    </location>
</feature>
<feature type="transmembrane region" description="Helical" evidence="2">
    <location>
        <begin position="274"/>
        <end position="292"/>
    </location>
</feature>
<organism evidence="4 5">
    <name type="scientific">Slackia exigua (strain ATCC 700122 / DSM 15923 / CIP 105133 / JCM 11022 / KCTC 5966 / S-7)</name>
    <dbReference type="NCBI Taxonomy" id="649764"/>
    <lineage>
        <taxon>Bacteria</taxon>
        <taxon>Bacillati</taxon>
        <taxon>Actinomycetota</taxon>
        <taxon>Coriobacteriia</taxon>
        <taxon>Eggerthellales</taxon>
        <taxon>Eggerthellaceae</taxon>
        <taxon>Slackia</taxon>
    </lineage>
</organism>
<dbReference type="SMART" id="SM00421">
    <property type="entry name" value="HTH_LUXR"/>
    <property type="match status" value="1"/>
</dbReference>
<feature type="domain" description="HTH luxR-type" evidence="3">
    <location>
        <begin position="456"/>
        <end position="513"/>
    </location>
</feature>
<name>D0WHV7_SLAES</name>
<feature type="transmembrane region" description="Helical" evidence="2">
    <location>
        <begin position="166"/>
        <end position="183"/>
    </location>
</feature>
<evidence type="ECO:0000256" key="2">
    <source>
        <dbReference type="SAM" id="Phobius"/>
    </source>
</evidence>
<sequence length="519" mass="57730">MVREVLEESPAVGFRLAAFPCFSLAFFGIGLTRLWYQYNLYNLHFSADSGIATVAANLIRVGVIVVLLVIARKAELSQRARRILVWGSMVLMTLASLCYFVELHVGTTSFEYLRYVFTGLGLVWGAGMWMDFFDRLKPSEALLYCAGGLALSCLLSLVAGYLTTDVFALFNLFLPALCVLAWLRAMKVLDLRGDASRAHRPFDTLFEGTEKRGIAQIVAALMLFAFALGMGLGYPDGSLRELSQTIRSVHQLLVVAAVALLLWWALVRKGRFTFAAFWWFINVLMIFSILLLMSDWGPSIDASAFLLTNAISFFYSFVFFTCYMIGRHSARHPMYLLGIAYGGTLLTMSLGRILGYATYQMLSDSLPVVITMSIVVVAEMVMALRPDMLHGRELFGTKEEWSWDTGGRASIERDGNGHEDAGAKDERARSGNDGMGVPADKSIDGSRPQIARFADRFGLSDTERRIVTLMSHGRSRKIIASTLGYSQNTIRNYTRNIYAKAGVHSKQELLDLLDPETSV</sequence>
<feature type="transmembrane region" description="Helical" evidence="2">
    <location>
        <begin position="83"/>
        <end position="106"/>
    </location>
</feature>
<dbReference type="InterPro" id="IPR016032">
    <property type="entry name" value="Sig_transdc_resp-reg_C-effctor"/>
</dbReference>
<feature type="transmembrane region" description="Helical" evidence="2">
    <location>
        <begin position="304"/>
        <end position="323"/>
    </location>
</feature>
<dbReference type="AlphaFoldDB" id="D0WHV7"/>
<evidence type="ECO:0000313" key="4">
    <source>
        <dbReference type="EMBL" id="EEZ60904.1"/>
    </source>
</evidence>
<keyword evidence="2" id="KW-1133">Transmembrane helix</keyword>
<dbReference type="RefSeq" id="WP_006362688.1">
    <property type="nucleotide sequence ID" value="NZ_GG700631.1"/>
</dbReference>
<dbReference type="CDD" id="cd06170">
    <property type="entry name" value="LuxR_C_like"/>
    <property type="match status" value="1"/>
</dbReference>
<dbReference type="Pfam" id="PF00196">
    <property type="entry name" value="GerE"/>
    <property type="match status" value="1"/>
</dbReference>
<reference evidence="4" key="1">
    <citation type="submission" date="2009-10" db="EMBL/GenBank/DDBJ databases">
        <authorList>
            <person name="Weinstock G."/>
            <person name="Sodergren E."/>
            <person name="Clifton S."/>
            <person name="Fulton L."/>
            <person name="Fulton B."/>
            <person name="Courtney L."/>
            <person name="Fronick C."/>
            <person name="Harrison M."/>
            <person name="Strong C."/>
            <person name="Farmer C."/>
            <person name="Delahaunty K."/>
            <person name="Markovic C."/>
            <person name="Hall O."/>
            <person name="Minx P."/>
            <person name="Tomlinson C."/>
            <person name="Mitreva M."/>
            <person name="Nelson J."/>
            <person name="Hou S."/>
            <person name="Wollam A."/>
            <person name="Pepin K.H."/>
            <person name="Johnson M."/>
            <person name="Bhonagiri V."/>
            <person name="Nash W.E."/>
            <person name="Warren W."/>
            <person name="Chinwalla A."/>
            <person name="Mardis E.R."/>
            <person name="Wilson R.K."/>
        </authorList>
    </citation>
    <scope>NUCLEOTIDE SEQUENCE [LARGE SCALE GENOMIC DNA]</scope>
    <source>
        <strain evidence="4">ATCC 700122</strain>
    </source>
</reference>
<dbReference type="Proteomes" id="UP000006001">
    <property type="component" value="Unassembled WGS sequence"/>
</dbReference>
<keyword evidence="5" id="KW-1185">Reference proteome</keyword>
<dbReference type="eggNOG" id="COG2197">
    <property type="taxonomic scope" value="Bacteria"/>
</dbReference>
<dbReference type="OrthoDB" id="3171132at2"/>
<dbReference type="HOGENOM" id="CLU_534978_0_0_11"/>
<proteinExistence type="predicted"/>
<keyword evidence="2" id="KW-0472">Membrane</keyword>
<feature type="transmembrane region" description="Helical" evidence="2">
    <location>
        <begin position="141"/>
        <end position="160"/>
    </location>
</feature>
<accession>D0WHV7</accession>
<evidence type="ECO:0000313" key="5">
    <source>
        <dbReference type="Proteomes" id="UP000006001"/>
    </source>
</evidence>
<feature type="transmembrane region" description="Helical" evidence="2">
    <location>
        <begin position="12"/>
        <end position="31"/>
    </location>
</feature>
<protein>
    <submittedName>
        <fullName evidence="4">Transcriptional regulator, LuxR family</fullName>
    </submittedName>
</protein>
<evidence type="ECO:0000256" key="1">
    <source>
        <dbReference type="SAM" id="MobiDB-lite"/>
    </source>
</evidence>
<feature type="transmembrane region" description="Helical" evidence="2">
    <location>
        <begin position="335"/>
        <end position="359"/>
    </location>
</feature>
<dbReference type="PRINTS" id="PR00038">
    <property type="entry name" value="HTHLUXR"/>
</dbReference>
<feature type="compositionally biased region" description="Basic and acidic residues" evidence="1">
    <location>
        <begin position="410"/>
        <end position="430"/>
    </location>
</feature>
<dbReference type="SUPFAM" id="SSF46894">
    <property type="entry name" value="C-terminal effector domain of the bipartite response regulators"/>
    <property type="match status" value="1"/>
</dbReference>
<feature type="transmembrane region" description="Helical" evidence="2">
    <location>
        <begin position="214"/>
        <end position="234"/>
    </location>
</feature>
<evidence type="ECO:0000259" key="3">
    <source>
        <dbReference type="SMART" id="SM00421"/>
    </source>
</evidence>
<dbReference type="GO" id="GO:0006355">
    <property type="term" value="P:regulation of DNA-templated transcription"/>
    <property type="evidence" value="ECO:0007669"/>
    <property type="project" value="InterPro"/>
</dbReference>
<feature type="transmembrane region" description="Helical" evidence="2">
    <location>
        <begin position="112"/>
        <end position="129"/>
    </location>
</feature>
<feature type="transmembrane region" description="Helical" evidence="2">
    <location>
        <begin position="51"/>
        <end position="71"/>
    </location>
</feature>
<dbReference type="GeneID" id="85008423"/>
<dbReference type="InterPro" id="IPR036388">
    <property type="entry name" value="WH-like_DNA-bd_sf"/>
</dbReference>
<dbReference type="EMBL" id="ACUX02000014">
    <property type="protein sequence ID" value="EEZ60904.1"/>
    <property type="molecule type" value="Genomic_DNA"/>
</dbReference>
<feature type="transmembrane region" description="Helical" evidence="2">
    <location>
        <begin position="249"/>
        <end position="267"/>
    </location>
</feature>
<dbReference type="GO" id="GO:0003677">
    <property type="term" value="F:DNA binding"/>
    <property type="evidence" value="ECO:0007669"/>
    <property type="project" value="InterPro"/>
</dbReference>